<dbReference type="EMBL" id="NOWI01000005">
    <property type="protein sequence ID" value="RFT44453.1"/>
    <property type="molecule type" value="Genomic_DNA"/>
</dbReference>
<name>A0A3E2DHL9_9ACTN</name>
<dbReference type="InterPro" id="IPR021401">
    <property type="entry name" value="DUF3040"/>
</dbReference>
<comment type="caution">
    <text evidence="3">The sequence shown here is derived from an EMBL/GenBank/DDBJ whole genome shotgun (WGS) entry which is preliminary data.</text>
</comment>
<keyword evidence="2" id="KW-1133">Transmembrane helix</keyword>
<sequence length="143" mass="15730">MPLSAEEQRRLAELEEYLSTDDPDFARSFSRKASATRRPHPAGDALEQRRRRHRQARRRQILLGSGMMVLGLAGVVGGVVMSSGLLAVVGFVIMAVAVGILLSTGQGTMPGSNGIRPRGGGRESNPDSFTARMEERWRRRQSR</sequence>
<dbReference type="AlphaFoldDB" id="A0A3E2DHL9"/>
<dbReference type="Pfam" id="PF11239">
    <property type="entry name" value="DUF3040"/>
    <property type="match status" value="1"/>
</dbReference>
<feature type="region of interest" description="Disordered" evidence="1">
    <location>
        <begin position="23"/>
        <end position="56"/>
    </location>
</feature>
<accession>A0A3E2DHL9</accession>
<proteinExistence type="predicted"/>
<organism evidence="3 4">
    <name type="scientific">Cutibacterium avidum</name>
    <dbReference type="NCBI Taxonomy" id="33010"/>
    <lineage>
        <taxon>Bacteria</taxon>
        <taxon>Bacillati</taxon>
        <taxon>Actinomycetota</taxon>
        <taxon>Actinomycetes</taxon>
        <taxon>Propionibacteriales</taxon>
        <taxon>Propionibacteriaceae</taxon>
        <taxon>Cutibacterium</taxon>
    </lineage>
</organism>
<feature type="transmembrane region" description="Helical" evidence="2">
    <location>
        <begin position="85"/>
        <end position="102"/>
    </location>
</feature>
<gene>
    <name evidence="3" type="ORF">CHT91_06330</name>
</gene>
<keyword evidence="2" id="KW-0472">Membrane</keyword>
<evidence type="ECO:0000313" key="4">
    <source>
        <dbReference type="Proteomes" id="UP000259211"/>
    </source>
</evidence>
<dbReference type="Proteomes" id="UP000259211">
    <property type="component" value="Unassembled WGS sequence"/>
</dbReference>
<reference evidence="3 4" key="1">
    <citation type="submission" date="2017-07" db="EMBL/GenBank/DDBJ databases">
        <authorList>
            <person name="Sun Z.S."/>
            <person name="Albrecht U."/>
            <person name="Echele G."/>
            <person name="Lee C.C."/>
        </authorList>
    </citation>
    <scope>NUCLEOTIDE SEQUENCE [LARGE SCALE GENOMIC DNA]</scope>
    <source>
        <strain evidence="3 4">P16-029</strain>
    </source>
</reference>
<protein>
    <submittedName>
        <fullName evidence="3">DUF3040 domain-containing protein</fullName>
    </submittedName>
</protein>
<feature type="transmembrane region" description="Helical" evidence="2">
    <location>
        <begin position="61"/>
        <end position="79"/>
    </location>
</feature>
<feature type="region of interest" description="Disordered" evidence="1">
    <location>
        <begin position="107"/>
        <end position="143"/>
    </location>
</feature>
<keyword evidence="2" id="KW-0812">Transmembrane</keyword>
<evidence type="ECO:0000256" key="2">
    <source>
        <dbReference type="SAM" id="Phobius"/>
    </source>
</evidence>
<evidence type="ECO:0000313" key="3">
    <source>
        <dbReference type="EMBL" id="RFT44453.1"/>
    </source>
</evidence>
<evidence type="ECO:0000256" key="1">
    <source>
        <dbReference type="SAM" id="MobiDB-lite"/>
    </source>
</evidence>
<dbReference type="RefSeq" id="WP_065673926.1">
    <property type="nucleotide sequence ID" value="NZ_JAQDJS010000001.1"/>
</dbReference>